<dbReference type="PANTHER" id="PTHR42985">
    <property type="entry name" value="SODIUM-COUPLED MONOCARBOXYLATE TRANSPORTER"/>
    <property type="match status" value="1"/>
</dbReference>
<dbReference type="PANTHER" id="PTHR42985:SF40">
    <property type="entry name" value="LD47995P-RELATED"/>
    <property type="match status" value="1"/>
</dbReference>
<evidence type="ECO:0000313" key="14">
    <source>
        <dbReference type="WBParaSite" id="SVE_0973600.1"/>
    </source>
</evidence>
<feature type="transmembrane region" description="Helical" evidence="12">
    <location>
        <begin position="102"/>
        <end position="119"/>
    </location>
</feature>
<dbReference type="Gene3D" id="1.20.1730.10">
    <property type="entry name" value="Sodium/glucose cotransporter"/>
    <property type="match status" value="1"/>
</dbReference>
<keyword evidence="9 12" id="KW-0472">Membrane</keyword>
<proteinExistence type="inferred from homology"/>
<feature type="transmembrane region" description="Helical" evidence="12">
    <location>
        <begin position="50"/>
        <end position="72"/>
    </location>
</feature>
<feature type="transmembrane region" description="Helical" evidence="12">
    <location>
        <begin position="159"/>
        <end position="179"/>
    </location>
</feature>
<evidence type="ECO:0000256" key="11">
    <source>
        <dbReference type="RuleBase" id="RU362091"/>
    </source>
</evidence>
<dbReference type="GO" id="GO:0015293">
    <property type="term" value="F:symporter activity"/>
    <property type="evidence" value="ECO:0007669"/>
    <property type="project" value="TreeGrafter"/>
</dbReference>
<name>A0A0K0FL22_STRVS</name>
<dbReference type="STRING" id="75913.A0A0K0FL22"/>
<evidence type="ECO:0000256" key="5">
    <source>
        <dbReference type="ARBA" id="ARBA00022692"/>
    </source>
</evidence>
<dbReference type="NCBIfam" id="TIGR00813">
    <property type="entry name" value="sss"/>
    <property type="match status" value="1"/>
</dbReference>
<dbReference type="GO" id="GO:0006814">
    <property type="term" value="P:sodium ion transport"/>
    <property type="evidence" value="ECO:0007669"/>
    <property type="project" value="UniProtKB-KW"/>
</dbReference>
<evidence type="ECO:0000256" key="8">
    <source>
        <dbReference type="ARBA" id="ARBA00023065"/>
    </source>
</evidence>
<keyword evidence="4" id="KW-1003">Cell membrane</keyword>
<feature type="transmembrane region" description="Helical" evidence="12">
    <location>
        <begin position="444"/>
        <end position="465"/>
    </location>
</feature>
<evidence type="ECO:0000256" key="7">
    <source>
        <dbReference type="ARBA" id="ARBA00023053"/>
    </source>
</evidence>
<feature type="transmembrane region" description="Helical" evidence="12">
    <location>
        <begin position="386"/>
        <end position="405"/>
    </location>
</feature>
<feature type="transmembrane region" description="Helical" evidence="12">
    <location>
        <begin position="323"/>
        <end position="346"/>
    </location>
</feature>
<comment type="subcellular location">
    <subcellularLocation>
        <location evidence="1">Cell membrane</location>
        <topology evidence="1">Multi-pass membrane protein</topology>
    </subcellularLocation>
</comment>
<keyword evidence="5 12" id="KW-0812">Transmembrane</keyword>
<evidence type="ECO:0000256" key="3">
    <source>
        <dbReference type="ARBA" id="ARBA00022448"/>
    </source>
</evidence>
<reference evidence="13" key="1">
    <citation type="submission" date="2014-07" db="EMBL/GenBank/DDBJ databases">
        <authorList>
            <person name="Martin A.A"/>
            <person name="De Silva N."/>
        </authorList>
    </citation>
    <scope>NUCLEOTIDE SEQUENCE</scope>
</reference>
<feature type="transmembrane region" description="Helical" evidence="12">
    <location>
        <begin position="538"/>
        <end position="559"/>
    </location>
</feature>
<keyword evidence="13" id="KW-1185">Reference proteome</keyword>
<feature type="transmembrane region" description="Helical" evidence="12">
    <location>
        <begin position="79"/>
        <end position="96"/>
    </location>
</feature>
<evidence type="ECO:0000256" key="1">
    <source>
        <dbReference type="ARBA" id="ARBA00004651"/>
    </source>
</evidence>
<organism evidence="13 14">
    <name type="scientific">Strongyloides venezuelensis</name>
    <name type="common">Threadworm</name>
    <dbReference type="NCBI Taxonomy" id="75913"/>
    <lineage>
        <taxon>Eukaryota</taxon>
        <taxon>Metazoa</taxon>
        <taxon>Ecdysozoa</taxon>
        <taxon>Nematoda</taxon>
        <taxon>Chromadorea</taxon>
        <taxon>Rhabditida</taxon>
        <taxon>Tylenchina</taxon>
        <taxon>Panagrolaimomorpha</taxon>
        <taxon>Strongyloidoidea</taxon>
        <taxon>Strongyloididae</taxon>
        <taxon>Strongyloides</taxon>
    </lineage>
</organism>
<evidence type="ECO:0000256" key="10">
    <source>
        <dbReference type="ARBA" id="ARBA00023201"/>
    </source>
</evidence>
<evidence type="ECO:0000256" key="4">
    <source>
        <dbReference type="ARBA" id="ARBA00022475"/>
    </source>
</evidence>
<evidence type="ECO:0000256" key="2">
    <source>
        <dbReference type="ARBA" id="ARBA00006434"/>
    </source>
</evidence>
<keyword evidence="8" id="KW-0406">Ion transport</keyword>
<dbReference type="PROSITE" id="PS50283">
    <property type="entry name" value="NA_SOLUT_SYMP_3"/>
    <property type="match status" value="1"/>
</dbReference>
<keyword evidence="10" id="KW-0739">Sodium transport</keyword>
<feature type="transmembrane region" description="Helical" evidence="12">
    <location>
        <begin position="7"/>
        <end position="26"/>
    </location>
</feature>
<dbReference type="InterPro" id="IPR051163">
    <property type="entry name" value="Sodium:Solute_Symporter_SSF"/>
</dbReference>
<sequence length="618" mass="68839">MFQPIDFIIFIFFLLASILVGVYHAWKAKKEDHEHGASAEYLTGGKKLPIFPVVLSLLTTFISGIALLGLPAEIYQRGIILLLAFMSGGFCFYITGKFFVPVFYNLQLVSVYQYFELRFGCQYLRRLGSSLFLLSTVFYMAVAIYAPSVALVGVSNLPLWPFILAIGIASTIYTSIGGIKAVIWTDTLQAFFIYLGVGTLIIKGTYDVGGLWHVINRLEETGRLSYSLNKFSFQLTQYGSVYILTLGSILNWLCFYGLNQMALQRYTSMPSLKNSITVINLTIPAFIIIGAMCCFIGALMVSYFEGCDPMALGQVKNYDQMSILMAGSVLEFIPGLPGLFLSTLFSSTLSTISSGMNSMTAVIWEDFLKKGRTVEGCKKTDRKNTFLMKIMSVFIGIIATLLAFICDYMGGVFNAAITTLSVAASPLVGVFFLGIFFPSANKRGAYAGLFSGILFLTLCSLSYNIEKPYSNYVLPLKSNNISPGCKVDNQNYTYSQEALMKYSYLNVNFNESDKEILSKMHFGTQKSNMDIFARISPYSYAFIGITTSVTVGIIISKLFPMTDYHFSTNQLQLMKKCTYKGRNLDVNVKELIKNNVELIIKDEAGKHWIPLPTNEKQI</sequence>
<dbReference type="InterPro" id="IPR001734">
    <property type="entry name" value="Na/solute_symporter"/>
</dbReference>
<dbReference type="Proteomes" id="UP000035680">
    <property type="component" value="Unassembled WGS sequence"/>
</dbReference>
<keyword evidence="6 12" id="KW-1133">Transmembrane helix</keyword>
<dbReference type="GO" id="GO:0005886">
    <property type="term" value="C:plasma membrane"/>
    <property type="evidence" value="ECO:0007669"/>
    <property type="project" value="UniProtKB-SubCell"/>
</dbReference>
<feature type="transmembrane region" description="Helical" evidence="12">
    <location>
        <begin position="235"/>
        <end position="258"/>
    </location>
</feature>
<evidence type="ECO:0000256" key="12">
    <source>
        <dbReference type="SAM" id="Phobius"/>
    </source>
</evidence>
<feature type="transmembrane region" description="Helical" evidence="12">
    <location>
        <begin position="278"/>
        <end position="303"/>
    </location>
</feature>
<feature type="transmembrane region" description="Helical" evidence="12">
    <location>
        <begin position="191"/>
        <end position="215"/>
    </location>
</feature>
<feature type="transmembrane region" description="Helical" evidence="12">
    <location>
        <begin position="131"/>
        <end position="153"/>
    </location>
</feature>
<evidence type="ECO:0000256" key="6">
    <source>
        <dbReference type="ARBA" id="ARBA00022989"/>
    </source>
</evidence>
<keyword evidence="7" id="KW-0915">Sodium</keyword>
<dbReference type="WBParaSite" id="SVE_0973600.1">
    <property type="protein sequence ID" value="SVE_0973600.1"/>
    <property type="gene ID" value="SVE_0973600"/>
</dbReference>
<keyword evidence="3" id="KW-0813">Transport</keyword>
<evidence type="ECO:0000313" key="13">
    <source>
        <dbReference type="Proteomes" id="UP000035680"/>
    </source>
</evidence>
<dbReference type="AlphaFoldDB" id="A0A0K0FL22"/>
<feature type="transmembrane region" description="Helical" evidence="12">
    <location>
        <begin position="411"/>
        <end position="437"/>
    </location>
</feature>
<accession>A0A0K0FL22</accession>
<comment type="similarity">
    <text evidence="2 11">Belongs to the sodium:solute symporter (SSF) (TC 2.A.21) family.</text>
</comment>
<dbReference type="Pfam" id="PF00474">
    <property type="entry name" value="SSF"/>
    <property type="match status" value="1"/>
</dbReference>
<reference evidence="14" key="2">
    <citation type="submission" date="2015-08" db="UniProtKB">
        <authorList>
            <consortium name="WormBaseParasite"/>
        </authorList>
    </citation>
    <scope>IDENTIFICATION</scope>
</reference>
<evidence type="ECO:0000256" key="9">
    <source>
        <dbReference type="ARBA" id="ARBA00023136"/>
    </source>
</evidence>
<protein>
    <submittedName>
        <fullName evidence="14">Sodium-coupled monocarboxylate transporter 1</fullName>
    </submittedName>
</protein>
<dbReference type="InterPro" id="IPR038377">
    <property type="entry name" value="Na/Glc_symporter_sf"/>
</dbReference>